<dbReference type="SUPFAM" id="SSF56672">
    <property type="entry name" value="DNA/RNA polymerases"/>
    <property type="match status" value="1"/>
</dbReference>
<dbReference type="InterPro" id="IPR041577">
    <property type="entry name" value="RT_RNaseH_2"/>
</dbReference>
<proteinExistence type="predicted"/>
<protein>
    <recommendedName>
        <fullName evidence="2">Reverse transcriptase domain-containing protein</fullName>
    </recommendedName>
</protein>
<dbReference type="Pfam" id="PF00078">
    <property type="entry name" value="RVT_1"/>
    <property type="match status" value="1"/>
</dbReference>
<accession>A0A2I0KMJ2</accession>
<dbReference type="InterPro" id="IPR043128">
    <property type="entry name" value="Rev_trsase/Diguanyl_cyclase"/>
</dbReference>
<reference evidence="3 4" key="1">
    <citation type="submission" date="2017-11" db="EMBL/GenBank/DDBJ databases">
        <title>De-novo sequencing of pomegranate (Punica granatum L.) genome.</title>
        <authorList>
            <person name="Akparov Z."/>
            <person name="Amiraslanov A."/>
            <person name="Hajiyeva S."/>
            <person name="Abbasov M."/>
            <person name="Kaur K."/>
            <person name="Hamwieh A."/>
            <person name="Solovyev V."/>
            <person name="Salamov A."/>
            <person name="Braich B."/>
            <person name="Kosarev P."/>
            <person name="Mahmoud A."/>
            <person name="Hajiyev E."/>
            <person name="Babayeva S."/>
            <person name="Izzatullayeva V."/>
            <person name="Mammadov A."/>
            <person name="Mammadov A."/>
            <person name="Sharifova S."/>
            <person name="Ojaghi J."/>
            <person name="Eynullazada K."/>
            <person name="Bayramov B."/>
            <person name="Abdulazimova A."/>
            <person name="Shahmuradov I."/>
        </authorList>
    </citation>
    <scope>NUCLEOTIDE SEQUENCE [LARGE SCALE GENOMIC DNA]</scope>
    <source>
        <strain evidence="4">cv. AG2017</strain>
        <tissue evidence="3">Leaf</tissue>
    </source>
</reference>
<dbReference type="EMBL" id="PGOL01000524">
    <property type="protein sequence ID" value="PKI69026.1"/>
    <property type="molecule type" value="Genomic_DNA"/>
</dbReference>
<dbReference type="InterPro" id="IPR051320">
    <property type="entry name" value="Viral_Replic_Matur_Polypro"/>
</dbReference>
<dbReference type="PANTHER" id="PTHR33064:SF37">
    <property type="entry name" value="RIBONUCLEASE H"/>
    <property type="match status" value="1"/>
</dbReference>
<evidence type="ECO:0000313" key="3">
    <source>
        <dbReference type="EMBL" id="PKI69026.1"/>
    </source>
</evidence>
<dbReference type="STRING" id="22663.A0A2I0KMJ2"/>
<evidence type="ECO:0000256" key="1">
    <source>
        <dbReference type="SAM" id="MobiDB-lite"/>
    </source>
</evidence>
<name>A0A2I0KMJ2_PUNGR</name>
<feature type="region of interest" description="Disordered" evidence="1">
    <location>
        <begin position="1"/>
        <end position="75"/>
    </location>
</feature>
<dbReference type="PANTHER" id="PTHR33064">
    <property type="entry name" value="POL PROTEIN"/>
    <property type="match status" value="1"/>
</dbReference>
<dbReference type="InterPro" id="IPR043502">
    <property type="entry name" value="DNA/RNA_pol_sf"/>
</dbReference>
<dbReference type="AlphaFoldDB" id="A0A2I0KMJ2"/>
<organism evidence="3 4">
    <name type="scientific">Punica granatum</name>
    <name type="common">Pomegranate</name>
    <dbReference type="NCBI Taxonomy" id="22663"/>
    <lineage>
        <taxon>Eukaryota</taxon>
        <taxon>Viridiplantae</taxon>
        <taxon>Streptophyta</taxon>
        <taxon>Embryophyta</taxon>
        <taxon>Tracheophyta</taxon>
        <taxon>Spermatophyta</taxon>
        <taxon>Magnoliopsida</taxon>
        <taxon>eudicotyledons</taxon>
        <taxon>Gunneridae</taxon>
        <taxon>Pentapetalae</taxon>
        <taxon>rosids</taxon>
        <taxon>malvids</taxon>
        <taxon>Myrtales</taxon>
        <taxon>Lythraceae</taxon>
        <taxon>Punica</taxon>
    </lineage>
</organism>
<dbReference type="Proteomes" id="UP000233551">
    <property type="component" value="Unassembled WGS sequence"/>
</dbReference>
<sequence>MVFPKENPLSSFLKEQCEDNQMLVKDEVSDSVSEEEEEQESEVSPKESEDSWETNDSYPPVKMMGREDGVDSEDARSEMADPLPLAAATTTSKGNLVFTLDDIPYSRHMLHGGEDIEEINLVNSVSHVPVSIYTSKYVKPIKVIAFLDIGVAQTIMNPEVLPKECWKPHIKHFSSASSEVFSTHLISKPIKIQFFPGCYLITRVLGSALPRKDIVVGWDIITKTPRLFMAQGDEVKHILSELTTPSLFQKALCRVFAPIMDQALVYIDDILLFSPSEEAHIHLLRRFSEIIQDYGIMLSEKKMVIGQREINFLGMQLANDQCQPEPHMAQELLKYLEEPLTKKQIQQFLGTVNYLKDFLPKIAKLTRPLEKMLKKDAPAWGPTQTKVIEELKAQLQSLPPLQIPSTVKRILQTYASDRYWGVVLFEELNGKCHICGYRSGRFKPSEQHYHSTFKEILAVS</sequence>
<dbReference type="InterPro" id="IPR000477">
    <property type="entry name" value="RT_dom"/>
</dbReference>
<feature type="compositionally biased region" description="Acidic residues" evidence="1">
    <location>
        <begin position="32"/>
        <end position="41"/>
    </location>
</feature>
<dbReference type="Pfam" id="PF17919">
    <property type="entry name" value="RT_RNaseH_2"/>
    <property type="match status" value="1"/>
</dbReference>
<feature type="compositionally biased region" description="Basic and acidic residues" evidence="1">
    <location>
        <begin position="64"/>
        <end position="75"/>
    </location>
</feature>
<feature type="domain" description="Reverse transcriptase" evidence="2">
    <location>
        <begin position="1"/>
        <end position="317"/>
    </location>
</feature>
<keyword evidence="4" id="KW-1185">Reference proteome</keyword>
<evidence type="ECO:0000259" key="2">
    <source>
        <dbReference type="PROSITE" id="PS50878"/>
    </source>
</evidence>
<comment type="caution">
    <text evidence="3">The sequence shown here is derived from an EMBL/GenBank/DDBJ whole genome shotgun (WGS) entry which is preliminary data.</text>
</comment>
<evidence type="ECO:0000313" key="4">
    <source>
        <dbReference type="Proteomes" id="UP000233551"/>
    </source>
</evidence>
<dbReference type="PROSITE" id="PS50878">
    <property type="entry name" value="RT_POL"/>
    <property type="match status" value="1"/>
</dbReference>
<gene>
    <name evidence="3" type="ORF">CRG98_010604</name>
</gene>
<dbReference type="Gene3D" id="3.30.70.270">
    <property type="match status" value="2"/>
</dbReference>